<keyword evidence="6 7" id="KW-0472">Membrane</keyword>
<comment type="similarity">
    <text evidence="2">Belongs to the EamA transporter family.</text>
</comment>
<evidence type="ECO:0000256" key="6">
    <source>
        <dbReference type="ARBA" id="ARBA00023136"/>
    </source>
</evidence>
<dbReference type="InterPro" id="IPR051258">
    <property type="entry name" value="Diverse_Substrate_Transporter"/>
</dbReference>
<keyword evidence="5 7" id="KW-1133">Transmembrane helix</keyword>
<dbReference type="GO" id="GO:0005886">
    <property type="term" value="C:plasma membrane"/>
    <property type="evidence" value="ECO:0007669"/>
    <property type="project" value="UniProtKB-SubCell"/>
</dbReference>
<evidence type="ECO:0000259" key="8">
    <source>
        <dbReference type="Pfam" id="PF00892"/>
    </source>
</evidence>
<organism evidence="9">
    <name type="scientific">Baileyella intestinalis</name>
    <dbReference type="NCBI Taxonomy" id="2606709"/>
    <lineage>
        <taxon>Bacteria</taxon>
        <taxon>Bacillati</taxon>
        <taxon>Bacillota</taxon>
        <taxon>Clostridia</taxon>
        <taxon>Peptostreptococcales</taxon>
        <taxon>Anaerovoracaceae</taxon>
        <taxon>Baileyella</taxon>
    </lineage>
</organism>
<evidence type="ECO:0000313" key="9">
    <source>
        <dbReference type="EMBL" id="MST68841.1"/>
    </source>
</evidence>
<dbReference type="PANTHER" id="PTHR42920">
    <property type="entry name" value="OS03G0707200 PROTEIN-RELATED"/>
    <property type="match status" value="1"/>
</dbReference>
<dbReference type="InterPro" id="IPR037185">
    <property type="entry name" value="EmrE-like"/>
</dbReference>
<keyword evidence="4 7" id="KW-0812">Transmembrane</keyword>
<dbReference type="RefSeq" id="WP_154572310.1">
    <property type="nucleotide sequence ID" value="NZ_VUNB01000003.1"/>
</dbReference>
<gene>
    <name evidence="9" type="ORF">FYJ66_04445</name>
</gene>
<evidence type="ECO:0000256" key="4">
    <source>
        <dbReference type="ARBA" id="ARBA00022692"/>
    </source>
</evidence>
<evidence type="ECO:0000256" key="2">
    <source>
        <dbReference type="ARBA" id="ARBA00007362"/>
    </source>
</evidence>
<feature type="transmembrane region" description="Helical" evidence="7">
    <location>
        <begin position="164"/>
        <end position="184"/>
    </location>
</feature>
<dbReference type="SUPFAM" id="SSF103481">
    <property type="entry name" value="Multidrug resistance efflux transporter EmrE"/>
    <property type="match status" value="2"/>
</dbReference>
<proteinExistence type="inferred from homology"/>
<feature type="domain" description="EamA" evidence="8">
    <location>
        <begin position="161"/>
        <end position="293"/>
    </location>
</feature>
<feature type="transmembrane region" description="Helical" evidence="7">
    <location>
        <begin position="223"/>
        <end position="240"/>
    </location>
</feature>
<feature type="transmembrane region" description="Helical" evidence="7">
    <location>
        <begin position="252"/>
        <end position="272"/>
    </location>
</feature>
<feature type="transmembrane region" description="Helical" evidence="7">
    <location>
        <begin position="111"/>
        <end position="129"/>
    </location>
</feature>
<feature type="transmembrane region" description="Helical" evidence="7">
    <location>
        <begin position="35"/>
        <end position="54"/>
    </location>
</feature>
<feature type="domain" description="EamA" evidence="8">
    <location>
        <begin position="6"/>
        <end position="151"/>
    </location>
</feature>
<sequence length="308" mass="32412">MTEKMKGSLALLLASVIWGSGFVAAKIGSGTMSFFSFNGMRFLAAVLILLPFAVRDIGRTGYFSQKGNGYELARVRRIRTVTGSLVCGILLAGGINLQQAGLGLCSAGRSGFITILYVIIVPVMGVVVGKRPGPRLWICVAVAVAGFALLSLKGGSHGISTGDILLLISAVVYSFQIVALNHYVTANSGVILSFGQLVVCGALSLVLGAVFDGYTLEAVRASMLPILYTAVFPTAIGFSFQTIGQEKVPPAVASLIMSLEGAFAAVFGVLILHESMTQRELLGCLLIFASVMVAQLPTKEEREQEKAV</sequence>
<keyword evidence="3" id="KW-1003">Cell membrane</keyword>
<reference evidence="9" key="1">
    <citation type="submission" date="2019-09" db="EMBL/GenBank/DDBJ databases">
        <title>In-depth cultivation of the pig gut microbiome towards novel bacterial diversity and tailored functional studies.</title>
        <authorList>
            <person name="Wylensek D."/>
            <person name="Hitch T.C.A."/>
            <person name="Clavel T."/>
        </authorList>
    </citation>
    <scope>NUCLEOTIDE SEQUENCE</scope>
    <source>
        <strain evidence="9">RF-744-FAT-WT-3</strain>
    </source>
</reference>
<dbReference type="Pfam" id="PF00892">
    <property type="entry name" value="EamA"/>
    <property type="match status" value="2"/>
</dbReference>
<feature type="transmembrane region" description="Helical" evidence="7">
    <location>
        <begin position="135"/>
        <end position="152"/>
    </location>
</feature>
<dbReference type="AlphaFoldDB" id="A0A6A8M7B6"/>
<comment type="caution">
    <text evidence="9">The sequence shown here is derived from an EMBL/GenBank/DDBJ whole genome shotgun (WGS) entry which is preliminary data.</text>
</comment>
<accession>A0A6A8M7B6</accession>
<protein>
    <submittedName>
        <fullName evidence="9">DMT family transporter</fullName>
    </submittedName>
</protein>
<dbReference type="EMBL" id="VUNB01000003">
    <property type="protein sequence ID" value="MST68841.1"/>
    <property type="molecule type" value="Genomic_DNA"/>
</dbReference>
<evidence type="ECO:0000256" key="7">
    <source>
        <dbReference type="SAM" id="Phobius"/>
    </source>
</evidence>
<evidence type="ECO:0000256" key="3">
    <source>
        <dbReference type="ARBA" id="ARBA00022475"/>
    </source>
</evidence>
<comment type="subcellular location">
    <subcellularLocation>
        <location evidence="1">Cell membrane</location>
        <topology evidence="1">Multi-pass membrane protein</topology>
    </subcellularLocation>
</comment>
<evidence type="ECO:0000256" key="1">
    <source>
        <dbReference type="ARBA" id="ARBA00004651"/>
    </source>
</evidence>
<dbReference type="InterPro" id="IPR000620">
    <property type="entry name" value="EamA_dom"/>
</dbReference>
<name>A0A6A8M7B6_9FIRM</name>
<dbReference type="PANTHER" id="PTHR42920:SF5">
    <property type="entry name" value="EAMA DOMAIN-CONTAINING PROTEIN"/>
    <property type="match status" value="1"/>
</dbReference>
<evidence type="ECO:0000256" key="5">
    <source>
        <dbReference type="ARBA" id="ARBA00022989"/>
    </source>
</evidence>
<feature type="transmembrane region" description="Helical" evidence="7">
    <location>
        <begin position="190"/>
        <end position="211"/>
    </location>
</feature>